<dbReference type="AlphaFoldDB" id="A0A0B7AXB4"/>
<feature type="region of interest" description="Disordered" evidence="1">
    <location>
        <begin position="1"/>
        <end position="55"/>
    </location>
</feature>
<evidence type="ECO:0000256" key="1">
    <source>
        <dbReference type="SAM" id="MobiDB-lite"/>
    </source>
</evidence>
<proteinExistence type="predicted"/>
<name>A0A0B7AXB4_9EUPU</name>
<gene>
    <name evidence="2" type="primary">ORF149250</name>
</gene>
<sequence length="55" mass="5696">MQASVFADPSDVQQQPDDSVSGRKGVTVISSGRTSDPTASIHIYNSSSPNGDSTI</sequence>
<organism evidence="2">
    <name type="scientific">Arion vulgaris</name>
    <dbReference type="NCBI Taxonomy" id="1028688"/>
    <lineage>
        <taxon>Eukaryota</taxon>
        <taxon>Metazoa</taxon>
        <taxon>Spiralia</taxon>
        <taxon>Lophotrochozoa</taxon>
        <taxon>Mollusca</taxon>
        <taxon>Gastropoda</taxon>
        <taxon>Heterobranchia</taxon>
        <taxon>Euthyneura</taxon>
        <taxon>Panpulmonata</taxon>
        <taxon>Eupulmonata</taxon>
        <taxon>Stylommatophora</taxon>
        <taxon>Helicina</taxon>
        <taxon>Arionoidea</taxon>
        <taxon>Arionidae</taxon>
        <taxon>Arion</taxon>
    </lineage>
</organism>
<protein>
    <submittedName>
        <fullName evidence="2">Uncharacterized protein</fullName>
    </submittedName>
</protein>
<feature type="compositionally biased region" description="Low complexity" evidence="1">
    <location>
        <begin position="8"/>
        <end position="19"/>
    </location>
</feature>
<evidence type="ECO:0000313" key="2">
    <source>
        <dbReference type="EMBL" id="CEK85629.1"/>
    </source>
</evidence>
<feature type="compositionally biased region" description="Polar residues" evidence="1">
    <location>
        <begin position="28"/>
        <end position="55"/>
    </location>
</feature>
<reference evidence="2" key="1">
    <citation type="submission" date="2014-12" db="EMBL/GenBank/DDBJ databases">
        <title>Insight into the proteome of Arion vulgaris.</title>
        <authorList>
            <person name="Aradska J."/>
            <person name="Bulat T."/>
            <person name="Smidak R."/>
            <person name="Sarate P."/>
            <person name="Gangsoo J."/>
            <person name="Sialana F."/>
            <person name="Bilban M."/>
            <person name="Lubec G."/>
        </authorList>
    </citation>
    <scope>NUCLEOTIDE SEQUENCE</scope>
    <source>
        <tissue evidence="2">Skin</tissue>
    </source>
</reference>
<accession>A0A0B7AXB4</accession>
<dbReference type="EMBL" id="HACG01038764">
    <property type="protein sequence ID" value="CEK85629.1"/>
    <property type="molecule type" value="Transcribed_RNA"/>
</dbReference>